<evidence type="ECO:0000313" key="3">
    <source>
        <dbReference type="Proteomes" id="UP000293874"/>
    </source>
</evidence>
<sequence>MTKLIFNTVVTVLLVSLSVSCGKMNDVYKDFVKGGAINYTGKADSVKVFPGKGRIQFTYQLRSDPKIIKTVIYWNNRKDSMVQPVQRKPGIDTITTLIPQIAEGTYTFTFVTYDNQGNSSVSVDIPGNVYGSNYESFLTSRPMRTSEMTPQGDALITWYTADPLVIGTEMSYTGIDDQEKVTMLPASELEGVMEDFKDGAPYSYRTMYQPEPNMIDTLYSAATSAEILMDDVTHLYLLNPGNPFEYATYDGTRYGTLKDWTVTANVNNQGGFGSFDNIDDGAYMSISKMTDDNAVVTNGKISQVVNLPAGEYNFIVYFNGKPEAGYSIAAGTGSRVAAALGTTIPNTPSAANALGFSTLSPRTSIAFQLTEPKQVAVGIWSTMSQNTNYFRAVKVKLTKRK</sequence>
<evidence type="ECO:0000259" key="1">
    <source>
        <dbReference type="Pfam" id="PF16405"/>
    </source>
</evidence>
<accession>A0A4Q7M9G5</accession>
<dbReference type="Pfam" id="PF16405">
    <property type="entry name" value="DUF5013"/>
    <property type="match status" value="1"/>
</dbReference>
<dbReference type="AlphaFoldDB" id="A0A4Q7M9G5"/>
<gene>
    <name evidence="2" type="ORF">EV199_5995</name>
</gene>
<dbReference type="OrthoDB" id="1043438at2"/>
<keyword evidence="3" id="KW-1185">Reference proteome</keyword>
<dbReference type="RefSeq" id="WP_130544471.1">
    <property type="nucleotide sequence ID" value="NZ_CP042431.1"/>
</dbReference>
<dbReference type="Proteomes" id="UP000293874">
    <property type="component" value="Unassembled WGS sequence"/>
</dbReference>
<protein>
    <submittedName>
        <fullName evidence="2">Uncharacterized protein DUF5013</fullName>
    </submittedName>
</protein>
<reference evidence="2 3" key="1">
    <citation type="submission" date="2019-02" db="EMBL/GenBank/DDBJ databases">
        <title>Genomic Encyclopedia of Type Strains, Phase IV (KMG-IV): sequencing the most valuable type-strain genomes for metagenomic binning, comparative biology and taxonomic classification.</title>
        <authorList>
            <person name="Goeker M."/>
        </authorList>
    </citation>
    <scope>NUCLEOTIDE SEQUENCE [LARGE SCALE GENOMIC DNA]</scope>
    <source>
        <strain evidence="2 3">DSM 18116</strain>
    </source>
</reference>
<proteinExistence type="predicted"/>
<feature type="domain" description="DUF5013" evidence="1">
    <location>
        <begin position="239"/>
        <end position="378"/>
    </location>
</feature>
<organism evidence="2 3">
    <name type="scientific">Pseudobacter ginsenosidimutans</name>
    <dbReference type="NCBI Taxonomy" id="661488"/>
    <lineage>
        <taxon>Bacteria</taxon>
        <taxon>Pseudomonadati</taxon>
        <taxon>Bacteroidota</taxon>
        <taxon>Chitinophagia</taxon>
        <taxon>Chitinophagales</taxon>
        <taxon>Chitinophagaceae</taxon>
        <taxon>Pseudobacter</taxon>
    </lineage>
</organism>
<dbReference type="InterPro" id="IPR032181">
    <property type="entry name" value="DUF5013"/>
</dbReference>
<dbReference type="Pfam" id="PF16389">
    <property type="entry name" value="DUF4998"/>
    <property type="match status" value="1"/>
</dbReference>
<dbReference type="PROSITE" id="PS51257">
    <property type="entry name" value="PROKAR_LIPOPROTEIN"/>
    <property type="match status" value="1"/>
</dbReference>
<evidence type="ECO:0000313" key="2">
    <source>
        <dbReference type="EMBL" id="RZS63897.1"/>
    </source>
</evidence>
<comment type="caution">
    <text evidence="2">The sequence shown here is derived from an EMBL/GenBank/DDBJ whole genome shotgun (WGS) entry which is preliminary data.</text>
</comment>
<name>A0A4Q7M9G5_9BACT</name>
<dbReference type="EMBL" id="SGXA01000007">
    <property type="protein sequence ID" value="RZS63897.1"/>
    <property type="molecule type" value="Genomic_DNA"/>
</dbReference>